<comment type="function">
    <text evidence="8">Catalyzes the phosphorylation of the 3'-hydroxyl group of dephosphocoenzyme A to form coenzyme A.</text>
</comment>
<dbReference type="EMBL" id="FQTU01000005">
    <property type="protein sequence ID" value="SHE68339.1"/>
    <property type="molecule type" value="Genomic_DNA"/>
</dbReference>
<name>A0A1M4VH85_9FIRM</name>
<evidence type="ECO:0000256" key="2">
    <source>
        <dbReference type="ARBA" id="ARBA00022490"/>
    </source>
</evidence>
<dbReference type="STRING" id="1120975.SAMN02746064_00994"/>
<dbReference type="UniPathway" id="UPA00241">
    <property type="reaction ID" value="UER00356"/>
</dbReference>
<evidence type="ECO:0000256" key="4">
    <source>
        <dbReference type="ARBA" id="ARBA00022741"/>
    </source>
</evidence>
<comment type="similarity">
    <text evidence="1 8">Belongs to the CoaE family.</text>
</comment>
<dbReference type="EC" id="2.7.1.24" evidence="8 9"/>
<dbReference type="InterPro" id="IPR027417">
    <property type="entry name" value="P-loop_NTPase"/>
</dbReference>
<keyword evidence="7 8" id="KW-0173">Coenzyme A biosynthesis</keyword>
<feature type="binding site" evidence="8">
    <location>
        <begin position="11"/>
        <end position="16"/>
    </location>
    <ligand>
        <name>ATP</name>
        <dbReference type="ChEBI" id="CHEBI:30616"/>
    </ligand>
</feature>
<dbReference type="Proteomes" id="UP000184251">
    <property type="component" value="Unassembled WGS sequence"/>
</dbReference>
<evidence type="ECO:0000256" key="1">
    <source>
        <dbReference type="ARBA" id="ARBA00009018"/>
    </source>
</evidence>
<organism evidence="10 11">
    <name type="scientific">Alkalibacter saccharofermentans DSM 14828</name>
    <dbReference type="NCBI Taxonomy" id="1120975"/>
    <lineage>
        <taxon>Bacteria</taxon>
        <taxon>Bacillati</taxon>
        <taxon>Bacillota</taxon>
        <taxon>Clostridia</taxon>
        <taxon>Eubacteriales</taxon>
        <taxon>Eubacteriaceae</taxon>
        <taxon>Alkalibacter</taxon>
    </lineage>
</organism>
<dbReference type="PROSITE" id="PS51219">
    <property type="entry name" value="DPCK"/>
    <property type="match status" value="1"/>
</dbReference>
<dbReference type="GO" id="GO:0005524">
    <property type="term" value="F:ATP binding"/>
    <property type="evidence" value="ECO:0007669"/>
    <property type="project" value="UniProtKB-UniRule"/>
</dbReference>
<dbReference type="PANTHER" id="PTHR10695:SF46">
    <property type="entry name" value="BIFUNCTIONAL COENZYME A SYNTHASE-RELATED"/>
    <property type="match status" value="1"/>
</dbReference>
<keyword evidence="5 8" id="KW-0418">Kinase</keyword>
<keyword evidence="4 8" id="KW-0547">Nucleotide-binding</keyword>
<proteinExistence type="inferred from homology"/>
<accession>A0A1M4VH85</accession>
<dbReference type="HAMAP" id="MF_00376">
    <property type="entry name" value="Dephospho_CoA_kinase"/>
    <property type="match status" value="1"/>
</dbReference>
<dbReference type="FunFam" id="3.40.50.300:FF:000991">
    <property type="entry name" value="Dephospho-CoA kinase"/>
    <property type="match status" value="1"/>
</dbReference>
<reference evidence="10 11" key="1">
    <citation type="submission" date="2016-11" db="EMBL/GenBank/DDBJ databases">
        <authorList>
            <person name="Jaros S."/>
            <person name="Januszkiewicz K."/>
            <person name="Wedrychowicz H."/>
        </authorList>
    </citation>
    <scope>NUCLEOTIDE SEQUENCE [LARGE SCALE GENOMIC DNA]</scope>
    <source>
        <strain evidence="10 11">DSM 14828</strain>
    </source>
</reference>
<evidence type="ECO:0000313" key="11">
    <source>
        <dbReference type="Proteomes" id="UP000184251"/>
    </source>
</evidence>
<keyword evidence="11" id="KW-1185">Reference proteome</keyword>
<evidence type="ECO:0000256" key="5">
    <source>
        <dbReference type="ARBA" id="ARBA00022777"/>
    </source>
</evidence>
<comment type="pathway">
    <text evidence="8">Cofactor biosynthesis; coenzyme A biosynthesis; CoA from (R)-pantothenate: step 5/5.</text>
</comment>
<dbReference type="SUPFAM" id="SSF52540">
    <property type="entry name" value="P-loop containing nucleoside triphosphate hydrolases"/>
    <property type="match status" value="1"/>
</dbReference>
<dbReference type="NCBIfam" id="TIGR00152">
    <property type="entry name" value="dephospho-CoA kinase"/>
    <property type="match status" value="1"/>
</dbReference>
<evidence type="ECO:0000256" key="7">
    <source>
        <dbReference type="ARBA" id="ARBA00022993"/>
    </source>
</evidence>
<comment type="subcellular location">
    <subcellularLocation>
        <location evidence="8">Cytoplasm</location>
    </subcellularLocation>
</comment>
<keyword evidence="6 8" id="KW-0067">ATP-binding</keyword>
<keyword evidence="3 8" id="KW-0808">Transferase</keyword>
<evidence type="ECO:0000256" key="3">
    <source>
        <dbReference type="ARBA" id="ARBA00022679"/>
    </source>
</evidence>
<dbReference type="GO" id="GO:0004140">
    <property type="term" value="F:dephospho-CoA kinase activity"/>
    <property type="evidence" value="ECO:0007669"/>
    <property type="project" value="UniProtKB-UniRule"/>
</dbReference>
<dbReference type="Pfam" id="PF01121">
    <property type="entry name" value="CoaE"/>
    <property type="match status" value="1"/>
</dbReference>
<keyword evidence="2 8" id="KW-0963">Cytoplasm</keyword>
<dbReference type="PANTHER" id="PTHR10695">
    <property type="entry name" value="DEPHOSPHO-COA KINASE-RELATED"/>
    <property type="match status" value="1"/>
</dbReference>
<dbReference type="InterPro" id="IPR001977">
    <property type="entry name" value="Depp_CoAkinase"/>
</dbReference>
<dbReference type="Gene3D" id="3.40.50.300">
    <property type="entry name" value="P-loop containing nucleotide triphosphate hydrolases"/>
    <property type="match status" value="1"/>
</dbReference>
<evidence type="ECO:0000256" key="6">
    <source>
        <dbReference type="ARBA" id="ARBA00022840"/>
    </source>
</evidence>
<evidence type="ECO:0000256" key="8">
    <source>
        <dbReference type="HAMAP-Rule" id="MF_00376"/>
    </source>
</evidence>
<dbReference type="GO" id="GO:0005737">
    <property type="term" value="C:cytoplasm"/>
    <property type="evidence" value="ECO:0007669"/>
    <property type="project" value="UniProtKB-SubCell"/>
</dbReference>
<dbReference type="CDD" id="cd02022">
    <property type="entry name" value="DPCK"/>
    <property type="match status" value="1"/>
</dbReference>
<dbReference type="GO" id="GO:0015937">
    <property type="term" value="P:coenzyme A biosynthetic process"/>
    <property type="evidence" value="ECO:0007669"/>
    <property type="project" value="UniProtKB-UniRule"/>
</dbReference>
<comment type="catalytic activity">
    <reaction evidence="8">
        <text>3'-dephospho-CoA + ATP = ADP + CoA + H(+)</text>
        <dbReference type="Rhea" id="RHEA:18245"/>
        <dbReference type="ChEBI" id="CHEBI:15378"/>
        <dbReference type="ChEBI" id="CHEBI:30616"/>
        <dbReference type="ChEBI" id="CHEBI:57287"/>
        <dbReference type="ChEBI" id="CHEBI:57328"/>
        <dbReference type="ChEBI" id="CHEBI:456216"/>
        <dbReference type="EC" id="2.7.1.24"/>
    </reaction>
</comment>
<sequence length="197" mass="22201">MKIIGITGGIGTGKSSVSKIFREDLNIDVIDADELARKAVEPGSEGLKMIEEHFGRGVINADGSLNRKVLGDVVFQDEIKRKILNSIVHPEVDRLYKIQLARCEKMGVGHVAYDCPLLIEASLMDSVDVVVLVRASRENQLQRIMDRNEFSLEEAIRRVDAQMSGDEKERCADIVIWNDGTLEELREGVFLMWRNLF</sequence>
<gene>
    <name evidence="8" type="primary">coaE</name>
    <name evidence="10" type="ORF">SAMN02746064_00994</name>
</gene>
<dbReference type="RefSeq" id="WP_073269981.1">
    <property type="nucleotide sequence ID" value="NZ_FQTU01000005.1"/>
</dbReference>
<dbReference type="OrthoDB" id="9768127at2"/>
<evidence type="ECO:0000256" key="9">
    <source>
        <dbReference type="NCBIfam" id="TIGR00152"/>
    </source>
</evidence>
<protein>
    <recommendedName>
        <fullName evidence="8 9">Dephospho-CoA kinase</fullName>
        <ecNumber evidence="8 9">2.7.1.24</ecNumber>
    </recommendedName>
    <alternativeName>
        <fullName evidence="8">Dephosphocoenzyme A kinase</fullName>
    </alternativeName>
</protein>
<evidence type="ECO:0000313" key="10">
    <source>
        <dbReference type="EMBL" id="SHE68339.1"/>
    </source>
</evidence>
<dbReference type="AlphaFoldDB" id="A0A1M4VH85"/>